<dbReference type="AlphaFoldDB" id="A0AAP0PCU4"/>
<organism evidence="1 2">
    <name type="scientific">Stephania cephalantha</name>
    <dbReference type="NCBI Taxonomy" id="152367"/>
    <lineage>
        <taxon>Eukaryota</taxon>
        <taxon>Viridiplantae</taxon>
        <taxon>Streptophyta</taxon>
        <taxon>Embryophyta</taxon>
        <taxon>Tracheophyta</taxon>
        <taxon>Spermatophyta</taxon>
        <taxon>Magnoliopsida</taxon>
        <taxon>Ranunculales</taxon>
        <taxon>Menispermaceae</taxon>
        <taxon>Menispermoideae</taxon>
        <taxon>Cissampelideae</taxon>
        <taxon>Stephania</taxon>
    </lineage>
</organism>
<sequence>MLPQENILPKSLQEVKKLLKEYELHYEKIHACVNDCCLFRKENEALDACPKCKSSRWKVSESNKETKKRIPAKILRYFPIIPRFKRMYGSLEIAKNLLWHSSHLSQDGKIRHPVDSIAWDLVNHKWPEFALEPRNLRLGLSADGFNHFRDFSSPYSCWSVMLVTYNFPPWLCFKEDSMMLTLLIPGPKQPGNDIDVYLQPFIEDLMKLWKDGVVVFDTATQSIFNLRAILLWTINDFAPYGNLAGCFTKGNFACPICGVNTCSTWLTSSKKTVYMGHRRFLERDHIFRDKSTWFDGTCEERGRPEVMTGYDVANAVKNIKNDWGKKEKEREM</sequence>
<dbReference type="PANTHER" id="PTHR10775:SF180">
    <property type="entry name" value="TRANSPOSON, EN_SPM-LIKE, TRANSPOSASE-ASSOCIATED DOMAIN PROTEIN-RELATED"/>
    <property type="match status" value="1"/>
</dbReference>
<accession>A0AAP0PCU4</accession>
<evidence type="ECO:0008006" key="3">
    <source>
        <dbReference type="Google" id="ProtNLM"/>
    </source>
</evidence>
<dbReference type="EMBL" id="JBBNAG010000004">
    <property type="protein sequence ID" value="KAK9140153.1"/>
    <property type="molecule type" value="Genomic_DNA"/>
</dbReference>
<name>A0AAP0PCU4_9MAGN</name>
<dbReference type="PANTHER" id="PTHR10775">
    <property type="entry name" value="OS08G0208400 PROTEIN"/>
    <property type="match status" value="1"/>
</dbReference>
<dbReference type="Pfam" id="PF02992">
    <property type="entry name" value="Transposase_21"/>
    <property type="match status" value="1"/>
</dbReference>
<protein>
    <recommendedName>
        <fullName evidence="3">Transposase</fullName>
    </recommendedName>
</protein>
<evidence type="ECO:0000313" key="1">
    <source>
        <dbReference type="EMBL" id="KAK9140153.1"/>
    </source>
</evidence>
<dbReference type="InterPro" id="IPR004242">
    <property type="entry name" value="Transposase_21"/>
</dbReference>
<dbReference type="Proteomes" id="UP001419268">
    <property type="component" value="Unassembled WGS sequence"/>
</dbReference>
<comment type="caution">
    <text evidence="1">The sequence shown here is derived from an EMBL/GenBank/DDBJ whole genome shotgun (WGS) entry which is preliminary data.</text>
</comment>
<gene>
    <name evidence="1" type="ORF">Scep_009834</name>
</gene>
<keyword evidence="2" id="KW-1185">Reference proteome</keyword>
<evidence type="ECO:0000313" key="2">
    <source>
        <dbReference type="Proteomes" id="UP001419268"/>
    </source>
</evidence>
<reference evidence="1 2" key="1">
    <citation type="submission" date="2024-01" db="EMBL/GenBank/DDBJ databases">
        <title>Genome assemblies of Stephania.</title>
        <authorList>
            <person name="Yang L."/>
        </authorList>
    </citation>
    <scope>NUCLEOTIDE SEQUENCE [LARGE SCALE GENOMIC DNA]</scope>
    <source>
        <strain evidence="1">JXDWG</strain>
        <tissue evidence="1">Leaf</tissue>
    </source>
</reference>
<proteinExistence type="predicted"/>